<organism evidence="1 2">
    <name type="scientific">Fulvivirga imtechensis AK7</name>
    <dbReference type="NCBI Taxonomy" id="1237149"/>
    <lineage>
        <taxon>Bacteria</taxon>
        <taxon>Pseudomonadati</taxon>
        <taxon>Bacteroidota</taxon>
        <taxon>Cytophagia</taxon>
        <taxon>Cytophagales</taxon>
        <taxon>Fulvivirgaceae</taxon>
        <taxon>Fulvivirga</taxon>
    </lineage>
</organism>
<evidence type="ECO:0000313" key="2">
    <source>
        <dbReference type="Proteomes" id="UP000011135"/>
    </source>
</evidence>
<dbReference type="SUPFAM" id="SSF48371">
    <property type="entry name" value="ARM repeat"/>
    <property type="match status" value="1"/>
</dbReference>
<name>L8JPM4_9BACT</name>
<gene>
    <name evidence="1" type="ORF">C900_05158</name>
</gene>
<reference evidence="1 2" key="1">
    <citation type="submission" date="2012-12" db="EMBL/GenBank/DDBJ databases">
        <title>Genome assembly of Fulvivirga imtechensis AK7.</title>
        <authorList>
            <person name="Nupur N."/>
            <person name="Khatri I."/>
            <person name="Kumar R."/>
            <person name="Subramanian S."/>
            <person name="Pinnaka A."/>
        </authorList>
    </citation>
    <scope>NUCLEOTIDE SEQUENCE [LARGE SCALE GENOMIC DNA]</scope>
    <source>
        <strain evidence="1 2">AK7</strain>
    </source>
</reference>
<dbReference type="Proteomes" id="UP000011135">
    <property type="component" value="Unassembled WGS sequence"/>
</dbReference>
<evidence type="ECO:0000313" key="1">
    <source>
        <dbReference type="EMBL" id="ELR69317.1"/>
    </source>
</evidence>
<keyword evidence="2" id="KW-1185">Reference proteome</keyword>
<dbReference type="STRING" id="1237149.C900_05158"/>
<accession>L8JPM4</accession>
<dbReference type="PATRIC" id="fig|1237149.3.peg.4625"/>
<dbReference type="OrthoDB" id="278248at2"/>
<proteinExistence type="predicted"/>
<protein>
    <recommendedName>
        <fullName evidence="3">HEAT repeat domain-containing protein</fullName>
    </recommendedName>
</protein>
<dbReference type="Gene3D" id="1.25.10.10">
    <property type="entry name" value="Leucine-rich Repeat Variant"/>
    <property type="match status" value="1"/>
</dbReference>
<dbReference type="EMBL" id="AMZN01000076">
    <property type="protein sequence ID" value="ELR69317.1"/>
    <property type="molecule type" value="Genomic_DNA"/>
</dbReference>
<comment type="caution">
    <text evidence="1">The sequence shown here is derived from an EMBL/GenBank/DDBJ whole genome shotgun (WGS) entry which is preliminary data.</text>
</comment>
<dbReference type="InterPro" id="IPR011989">
    <property type="entry name" value="ARM-like"/>
</dbReference>
<dbReference type="RefSeq" id="WP_009582321.1">
    <property type="nucleotide sequence ID" value="NZ_AMZN01000076.1"/>
</dbReference>
<dbReference type="AlphaFoldDB" id="L8JPM4"/>
<dbReference type="InterPro" id="IPR016024">
    <property type="entry name" value="ARM-type_fold"/>
</dbReference>
<dbReference type="eggNOG" id="COG1413">
    <property type="taxonomic scope" value="Bacteria"/>
</dbReference>
<sequence>MSRKNWTDDKLLLRLINNKSERTRWENISVLRKRPSEALFLKCVELTKSEDPKKRKIGIDILAQFGLPPRPFLNQSIKVFFDLLQTETDPKVLMALLYAISHNNSDLNQSQIQELCRFSNNDNEYIKEGLVAALLGIDDPQAIKTLIQLSSDRLSHIRDWATFGIGTQIDRNNKKIREALWNRVNDRHQDTKLEAILGLAKRKDSRVKDIIIRELIDGEFGSILFEAIIELEDKELLPHLETVLESSKNNNDINVEWIEELKLCIQDLKELPDKRKTTHNTKPNS</sequence>
<evidence type="ECO:0008006" key="3">
    <source>
        <dbReference type="Google" id="ProtNLM"/>
    </source>
</evidence>